<accession>A0ABD3F3J8</accession>
<feature type="region of interest" description="Disordered" evidence="1">
    <location>
        <begin position="1"/>
        <end position="136"/>
    </location>
</feature>
<feature type="domain" description="WIBG Mago-binding" evidence="2">
    <location>
        <begin position="18"/>
        <end position="44"/>
    </location>
</feature>
<dbReference type="InterPro" id="IPR036348">
    <property type="entry name" value="WIBG_N_sf"/>
</dbReference>
<evidence type="ECO:0000259" key="2">
    <source>
        <dbReference type="SMART" id="SM01273"/>
    </source>
</evidence>
<dbReference type="SMART" id="SM01273">
    <property type="entry name" value="Mago-bind"/>
    <property type="match status" value="1"/>
</dbReference>
<evidence type="ECO:0000313" key="4">
    <source>
        <dbReference type="Proteomes" id="UP001632037"/>
    </source>
</evidence>
<dbReference type="PANTHER" id="PTHR22959:SF0">
    <property type="entry name" value="PARTNER OF Y14 AND MAGO"/>
    <property type="match status" value="1"/>
</dbReference>
<proteinExistence type="predicted"/>
<comment type="caution">
    <text evidence="3">The sequence shown here is derived from an EMBL/GenBank/DDBJ whole genome shotgun (WGS) entry which is preliminary data.</text>
</comment>
<dbReference type="EMBL" id="JBIMZQ010000038">
    <property type="protein sequence ID" value="KAL3661062.1"/>
    <property type="molecule type" value="Genomic_DNA"/>
</dbReference>
<sequence>MSAKEGRLPLGAVRTTDGQVVVPESRRADGSTRKPIRIRQGYVPQDEVPKYKTVAQRRREREAKRAQATKDAVDELPMDKLSLKQEAPAAKESDVAPREEGHERERRPPVKDAKDAGAKDADASASGDHPQQLKRQLTKINKQLKDIAKLEGAEGDSLTAQQKQKVAQKSTLQQQRNEIIAKLNGATVTRDSNSATGPRPKIAISL</sequence>
<reference evidence="3 4" key="1">
    <citation type="submission" date="2024-09" db="EMBL/GenBank/DDBJ databases">
        <title>Genome sequencing and assembly of Phytophthora oleae, isolate VK10A, causative agent of rot of olive drupes.</title>
        <authorList>
            <person name="Conti Taguali S."/>
            <person name="Riolo M."/>
            <person name="La Spada F."/>
            <person name="Cacciola S.O."/>
            <person name="Dionisio G."/>
        </authorList>
    </citation>
    <scope>NUCLEOTIDE SEQUENCE [LARGE SCALE GENOMIC DNA]</scope>
    <source>
        <strain evidence="3 4">VK10A</strain>
    </source>
</reference>
<gene>
    <name evidence="3" type="ORF">V7S43_014077</name>
</gene>
<evidence type="ECO:0000313" key="3">
    <source>
        <dbReference type="EMBL" id="KAL3661062.1"/>
    </source>
</evidence>
<dbReference type="Proteomes" id="UP001632037">
    <property type="component" value="Unassembled WGS sequence"/>
</dbReference>
<evidence type="ECO:0000256" key="1">
    <source>
        <dbReference type="SAM" id="MobiDB-lite"/>
    </source>
</evidence>
<dbReference type="AlphaFoldDB" id="A0ABD3F3J8"/>
<name>A0ABD3F3J8_9STRA</name>
<dbReference type="PANTHER" id="PTHR22959">
    <property type="entry name" value="PYM PROTEIN"/>
    <property type="match status" value="1"/>
</dbReference>
<dbReference type="Pfam" id="PF09282">
    <property type="entry name" value="Mago-bind"/>
    <property type="match status" value="1"/>
</dbReference>
<keyword evidence="4" id="KW-1185">Reference proteome</keyword>
<feature type="compositionally biased region" description="Basic and acidic residues" evidence="1">
    <location>
        <begin position="71"/>
        <end position="122"/>
    </location>
</feature>
<protein>
    <recommendedName>
        <fullName evidence="2">WIBG Mago-binding domain-containing protein</fullName>
    </recommendedName>
</protein>
<dbReference type="SUPFAM" id="SSF101931">
    <property type="entry name" value="Pym (Within the bgcn gene intron protein, WIBG), N-terminal domain"/>
    <property type="match status" value="1"/>
</dbReference>
<dbReference type="InterPro" id="IPR015362">
    <property type="entry name" value="WIBG_mago-bd"/>
</dbReference>
<organism evidence="3 4">
    <name type="scientific">Phytophthora oleae</name>
    <dbReference type="NCBI Taxonomy" id="2107226"/>
    <lineage>
        <taxon>Eukaryota</taxon>
        <taxon>Sar</taxon>
        <taxon>Stramenopiles</taxon>
        <taxon>Oomycota</taxon>
        <taxon>Peronosporomycetes</taxon>
        <taxon>Peronosporales</taxon>
        <taxon>Peronosporaceae</taxon>
        <taxon>Phytophthora</taxon>
    </lineage>
</organism>
<dbReference type="InterPro" id="IPR039333">
    <property type="entry name" value="PYM1"/>
</dbReference>